<proteinExistence type="predicted"/>
<dbReference type="AlphaFoldDB" id="A0A6F8ZK42"/>
<feature type="domain" description="HTH merR-type" evidence="3">
    <location>
        <begin position="10"/>
        <end position="80"/>
    </location>
</feature>
<reference evidence="4 5" key="1">
    <citation type="submission" date="2020-02" db="EMBL/GenBank/DDBJ databases">
        <authorList>
            <person name="Hogendoorn C."/>
        </authorList>
    </citation>
    <scope>NUCLEOTIDE SEQUENCE [LARGE SCALE GENOMIC DNA]</scope>
    <source>
        <strain evidence="4">R501</strain>
    </source>
</reference>
<dbReference type="PANTHER" id="PTHR30204">
    <property type="entry name" value="REDOX-CYCLING DRUG-SENSING TRANSCRIPTIONAL ACTIVATOR SOXR"/>
    <property type="match status" value="1"/>
</dbReference>
<sequence>MHASPGETGFLRIGDLAAACGVTPRTLRYYEAEGLLPAPPRQGRAIRRYPPSTVERVRRIQALQMLLGWSLEEIRTALQIEDRLVELRTAYYGATAPEQRRAVLQQALELAGTQLARVRQRLEGLTHLEQELEVKTARYRQLLAELEDPGSRT</sequence>
<keyword evidence="1" id="KW-0238">DNA-binding</keyword>
<evidence type="ECO:0000313" key="4">
    <source>
        <dbReference type="EMBL" id="CAB1130053.1"/>
    </source>
</evidence>
<dbReference type="SUPFAM" id="SSF46955">
    <property type="entry name" value="Putative DNA-binding domain"/>
    <property type="match status" value="1"/>
</dbReference>
<evidence type="ECO:0000259" key="3">
    <source>
        <dbReference type="PROSITE" id="PS50937"/>
    </source>
</evidence>
<dbReference type="PRINTS" id="PR00040">
    <property type="entry name" value="HTHMERR"/>
</dbReference>
<dbReference type="PANTHER" id="PTHR30204:SF93">
    <property type="entry name" value="HTH MERR-TYPE DOMAIN-CONTAINING PROTEIN"/>
    <property type="match status" value="1"/>
</dbReference>
<dbReference type="KEGG" id="hfv:R50_2561"/>
<dbReference type="SMART" id="SM00422">
    <property type="entry name" value="HTH_MERR"/>
    <property type="match status" value="1"/>
</dbReference>
<dbReference type="EMBL" id="LR778114">
    <property type="protein sequence ID" value="CAB1130053.1"/>
    <property type="molecule type" value="Genomic_DNA"/>
</dbReference>
<name>A0A6F8ZK42_9FIRM</name>
<gene>
    <name evidence="4" type="ORF">R50_2561</name>
</gene>
<dbReference type="PROSITE" id="PS00552">
    <property type="entry name" value="HTH_MERR_1"/>
    <property type="match status" value="1"/>
</dbReference>
<feature type="coiled-coil region" evidence="2">
    <location>
        <begin position="115"/>
        <end position="145"/>
    </location>
</feature>
<dbReference type="Proteomes" id="UP000503399">
    <property type="component" value="Chromosome"/>
</dbReference>
<dbReference type="InterPro" id="IPR047057">
    <property type="entry name" value="MerR_fam"/>
</dbReference>
<dbReference type="GO" id="GO:0003700">
    <property type="term" value="F:DNA-binding transcription factor activity"/>
    <property type="evidence" value="ECO:0007669"/>
    <property type="project" value="InterPro"/>
</dbReference>
<dbReference type="Gene3D" id="1.10.1660.10">
    <property type="match status" value="1"/>
</dbReference>
<organism evidence="4 5">
    <name type="scientific">Candidatus Hydrogenisulfobacillus filiaventi</name>
    <dbReference type="NCBI Taxonomy" id="2707344"/>
    <lineage>
        <taxon>Bacteria</taxon>
        <taxon>Bacillati</taxon>
        <taxon>Bacillota</taxon>
        <taxon>Clostridia</taxon>
        <taxon>Eubacteriales</taxon>
        <taxon>Clostridiales Family XVII. Incertae Sedis</taxon>
        <taxon>Candidatus Hydrogenisulfobacillus</taxon>
    </lineage>
</organism>
<keyword evidence="2" id="KW-0175">Coiled coil</keyword>
<dbReference type="GO" id="GO:0003677">
    <property type="term" value="F:DNA binding"/>
    <property type="evidence" value="ECO:0007669"/>
    <property type="project" value="UniProtKB-KW"/>
</dbReference>
<keyword evidence="5" id="KW-1185">Reference proteome</keyword>
<evidence type="ECO:0000256" key="1">
    <source>
        <dbReference type="ARBA" id="ARBA00023125"/>
    </source>
</evidence>
<dbReference type="Pfam" id="PF13411">
    <property type="entry name" value="MerR_1"/>
    <property type="match status" value="1"/>
</dbReference>
<protein>
    <submittedName>
        <fullName evidence="4">MerR family transcriptional regulator</fullName>
    </submittedName>
</protein>
<evidence type="ECO:0000256" key="2">
    <source>
        <dbReference type="SAM" id="Coils"/>
    </source>
</evidence>
<dbReference type="PROSITE" id="PS50937">
    <property type="entry name" value="HTH_MERR_2"/>
    <property type="match status" value="1"/>
</dbReference>
<dbReference type="InterPro" id="IPR000551">
    <property type="entry name" value="MerR-type_HTH_dom"/>
</dbReference>
<dbReference type="InterPro" id="IPR009061">
    <property type="entry name" value="DNA-bd_dom_put_sf"/>
</dbReference>
<evidence type="ECO:0000313" key="5">
    <source>
        <dbReference type="Proteomes" id="UP000503399"/>
    </source>
</evidence>
<accession>A0A6F8ZK42</accession>